<evidence type="ECO:0000313" key="3">
    <source>
        <dbReference type="Proteomes" id="UP000743370"/>
    </source>
</evidence>
<feature type="compositionally biased region" description="Polar residues" evidence="1">
    <location>
        <begin position="28"/>
        <end position="62"/>
    </location>
</feature>
<organism evidence="2 3">
    <name type="scientific">Phaseolus angularis</name>
    <name type="common">Azuki bean</name>
    <name type="synonym">Vigna angularis</name>
    <dbReference type="NCBI Taxonomy" id="3914"/>
    <lineage>
        <taxon>Eukaryota</taxon>
        <taxon>Viridiplantae</taxon>
        <taxon>Streptophyta</taxon>
        <taxon>Embryophyta</taxon>
        <taxon>Tracheophyta</taxon>
        <taxon>Spermatophyta</taxon>
        <taxon>Magnoliopsida</taxon>
        <taxon>eudicotyledons</taxon>
        <taxon>Gunneridae</taxon>
        <taxon>Pentapetalae</taxon>
        <taxon>rosids</taxon>
        <taxon>fabids</taxon>
        <taxon>Fabales</taxon>
        <taxon>Fabaceae</taxon>
        <taxon>Papilionoideae</taxon>
        <taxon>50 kb inversion clade</taxon>
        <taxon>NPAAA clade</taxon>
        <taxon>indigoferoid/millettioid clade</taxon>
        <taxon>Phaseoleae</taxon>
        <taxon>Vigna</taxon>
    </lineage>
</organism>
<protein>
    <submittedName>
        <fullName evidence="2">Uncharacterized protein</fullName>
    </submittedName>
</protein>
<name>A0A8T0JG94_PHAAN</name>
<reference evidence="2 3" key="1">
    <citation type="submission" date="2020-05" db="EMBL/GenBank/DDBJ databases">
        <title>Vigna angularis (adzuki bean) Var. LongXiaoDou No. 4 denovo assembly.</title>
        <authorList>
            <person name="Xiang H."/>
        </authorList>
    </citation>
    <scope>NUCLEOTIDE SEQUENCE [LARGE SCALE GENOMIC DNA]</scope>
    <source>
        <tissue evidence="2">Leaf</tissue>
    </source>
</reference>
<proteinExistence type="predicted"/>
<comment type="caution">
    <text evidence="2">The sequence shown here is derived from an EMBL/GenBank/DDBJ whole genome shotgun (WGS) entry which is preliminary data.</text>
</comment>
<feature type="region of interest" description="Disordered" evidence="1">
    <location>
        <begin position="1"/>
        <end position="94"/>
    </location>
</feature>
<feature type="compositionally biased region" description="Polar residues" evidence="1">
    <location>
        <begin position="76"/>
        <end position="88"/>
    </location>
</feature>
<evidence type="ECO:0000313" key="2">
    <source>
        <dbReference type="EMBL" id="KAG2371767.1"/>
    </source>
</evidence>
<accession>A0A8T0JG94</accession>
<dbReference type="Proteomes" id="UP000743370">
    <property type="component" value="Unassembled WGS sequence"/>
</dbReference>
<gene>
    <name evidence="2" type="ORF">HKW66_Vig0219410</name>
</gene>
<dbReference type="AlphaFoldDB" id="A0A8T0JG94"/>
<dbReference type="EMBL" id="JABFOF010000011">
    <property type="protein sequence ID" value="KAG2371767.1"/>
    <property type="molecule type" value="Genomic_DNA"/>
</dbReference>
<evidence type="ECO:0000256" key="1">
    <source>
        <dbReference type="SAM" id="MobiDB-lite"/>
    </source>
</evidence>
<sequence length="94" mass="10154">MAAPITRGMAAPINATRTTIINHRENPEQPSSTTTGTQNSEKGPSTTTGTQNSEKGPSTQKKNNAERKNPKRNIKNTRNSHNSNSDSNLKPPKS</sequence>